<evidence type="ECO:0000256" key="18">
    <source>
        <dbReference type="SAM" id="Phobius"/>
    </source>
</evidence>
<keyword evidence="9" id="KW-1278">Translocase</keyword>
<dbReference type="Pfam" id="PF00361">
    <property type="entry name" value="Proton_antipo_M"/>
    <property type="match status" value="1"/>
</dbReference>
<evidence type="ECO:0000256" key="10">
    <source>
        <dbReference type="ARBA" id="ARBA00022982"/>
    </source>
</evidence>
<dbReference type="AlphaFoldDB" id="B2CKT8"/>
<feature type="transmembrane region" description="Helical" evidence="18">
    <location>
        <begin position="205"/>
        <end position="224"/>
    </location>
</feature>
<dbReference type="InterPro" id="IPR001750">
    <property type="entry name" value="ND/Mrp_TM"/>
</dbReference>
<comment type="catalytic activity">
    <reaction evidence="17">
        <text>a ubiquinone + NADH + 5 H(+)(in) = a ubiquinol + NAD(+) + 4 H(+)(out)</text>
        <dbReference type="Rhea" id="RHEA:29091"/>
        <dbReference type="Rhea" id="RHEA-COMP:9565"/>
        <dbReference type="Rhea" id="RHEA-COMP:9566"/>
        <dbReference type="ChEBI" id="CHEBI:15378"/>
        <dbReference type="ChEBI" id="CHEBI:16389"/>
        <dbReference type="ChEBI" id="CHEBI:17976"/>
        <dbReference type="ChEBI" id="CHEBI:57540"/>
        <dbReference type="ChEBI" id="CHEBI:57945"/>
        <dbReference type="EC" id="7.1.1.2"/>
    </reaction>
</comment>
<dbReference type="Pfam" id="PF06455">
    <property type="entry name" value="NADH5_C"/>
    <property type="match status" value="1"/>
</dbReference>
<dbReference type="EC" id="7.1.1.2" evidence="3"/>
<feature type="transmembrane region" description="Helical" evidence="18">
    <location>
        <begin position="318"/>
        <end position="343"/>
    </location>
</feature>
<evidence type="ECO:0000256" key="9">
    <source>
        <dbReference type="ARBA" id="ARBA00022967"/>
    </source>
</evidence>
<dbReference type="RefSeq" id="YP_001936587.1">
    <property type="nucleotide sequence ID" value="NC_010777.1"/>
</dbReference>
<feature type="transmembrane region" description="Helical" evidence="18">
    <location>
        <begin position="170"/>
        <end position="193"/>
    </location>
</feature>
<keyword evidence="7 18" id="KW-0812">Transmembrane</keyword>
<comment type="function">
    <text evidence="1">Core subunit of the mitochondrial membrane respiratory chain NADH dehydrogenase (Complex I) that is believed to belong to the minimal assembly required for catalysis. Complex I functions in the transfer of electrons from NADH to the respiratory chain. The immediate electron acceptor for the enzyme is believed to be ubiquinone.</text>
</comment>
<keyword evidence="14 21" id="KW-0496">Mitochondrion</keyword>
<evidence type="ECO:0000256" key="16">
    <source>
        <dbReference type="ARBA" id="ARBA00031027"/>
    </source>
</evidence>
<evidence type="ECO:0000259" key="19">
    <source>
        <dbReference type="Pfam" id="PF00361"/>
    </source>
</evidence>
<evidence type="ECO:0000256" key="13">
    <source>
        <dbReference type="ARBA" id="ARBA00023075"/>
    </source>
</evidence>
<evidence type="ECO:0000256" key="8">
    <source>
        <dbReference type="ARBA" id="ARBA00022792"/>
    </source>
</evidence>
<keyword evidence="15 18" id="KW-0472">Membrane</keyword>
<keyword evidence="10" id="KW-0249">Electron transport</keyword>
<dbReference type="InterPro" id="IPR003945">
    <property type="entry name" value="NU5C-like"/>
</dbReference>
<evidence type="ECO:0000256" key="14">
    <source>
        <dbReference type="ARBA" id="ARBA00023128"/>
    </source>
</evidence>
<evidence type="ECO:0000256" key="4">
    <source>
        <dbReference type="ARBA" id="ARBA00021096"/>
    </source>
</evidence>
<feature type="transmembrane region" description="Helical" evidence="18">
    <location>
        <begin position="145"/>
        <end position="164"/>
    </location>
</feature>
<protein>
    <recommendedName>
        <fullName evidence="4">NADH-ubiquinone oxidoreductase chain 5</fullName>
        <ecNumber evidence="3">7.1.1.2</ecNumber>
    </recommendedName>
    <alternativeName>
        <fullName evidence="16">NADH dehydrogenase subunit 5</fullName>
    </alternativeName>
</protein>
<keyword evidence="12" id="KW-0520">NAD</keyword>
<feature type="transmembrane region" description="Helical" evidence="18">
    <location>
        <begin position="433"/>
        <end position="453"/>
    </location>
</feature>
<comment type="subcellular location">
    <subcellularLocation>
        <location evidence="2">Mitochondrion inner membrane</location>
        <topology evidence="2">Multi-pass membrane protein</topology>
    </subcellularLocation>
</comment>
<evidence type="ECO:0000256" key="2">
    <source>
        <dbReference type="ARBA" id="ARBA00004448"/>
    </source>
</evidence>
<dbReference type="PANTHER" id="PTHR42829">
    <property type="entry name" value="NADH-UBIQUINONE OXIDOREDUCTASE CHAIN 5"/>
    <property type="match status" value="1"/>
</dbReference>
<feature type="transmembrane region" description="Helical" evidence="18">
    <location>
        <begin position="55"/>
        <end position="75"/>
    </location>
</feature>
<dbReference type="GO" id="GO:0015990">
    <property type="term" value="P:electron transport coupled proton transport"/>
    <property type="evidence" value="ECO:0007669"/>
    <property type="project" value="TreeGrafter"/>
</dbReference>
<evidence type="ECO:0000256" key="5">
    <source>
        <dbReference type="ARBA" id="ARBA00022448"/>
    </source>
</evidence>
<keyword evidence="8" id="KW-0999">Mitochondrion inner membrane</keyword>
<sequence length="544" mass="60833">MLVMSLLFLSAALILLLISMYFLFKSMMLFLSFNIMSLYSWTFNVSIMMDWMSTMFISTVMMITSAILLFSNTYISNTEKPRFLTTLLLFVISMILLIMSDNILFMLLGWDGLGLSSYVLVMIYQDQKSAKSGTITIVSNRVGDILILFSISTMFMTGDFNYWMNNFYSTLAILLIMLASFTKSAQIPFSAWLPEAMAAPTPISALVHSSTLVTAGVYILIRTFNSSDVMLFSILSSLAIITTFVSGLSANWEKDLKKIIALSTLSQIAMMMYVISLKKMNIAFFHLLTHALFKSTLFLCAGFLIFSVAYQDSRMMNLMTLSSPLLASTLGITNMALMGLPFMSGFYSKDMILESMLSSNFNFFMTLLMMTAAGLTASYSMRLIFMVTKHKNTLTELSFSNNNSMLTAILTMVSFSIFLGALLSWFLAPTPSLITPMLLKMVIPLMIMTGLLLGSMSEFKKKIYTSVGKTSLSLWLLSNISSAPFTSLTKLSTLTKNLDLSWHENLSVNYTNNVNIVFSKLTTSTLMTLMFIAMMMILTPLILL</sequence>
<evidence type="ECO:0000256" key="6">
    <source>
        <dbReference type="ARBA" id="ARBA00022660"/>
    </source>
</evidence>
<dbReference type="GO" id="GO:0005743">
    <property type="term" value="C:mitochondrial inner membrane"/>
    <property type="evidence" value="ECO:0007669"/>
    <property type="project" value="UniProtKB-SubCell"/>
</dbReference>
<keyword evidence="5" id="KW-0813">Transport</keyword>
<feature type="transmembrane region" description="Helical" evidence="18">
    <location>
        <begin position="82"/>
        <end position="99"/>
    </location>
</feature>
<feature type="transmembrane region" description="Helical" evidence="18">
    <location>
        <begin position="282"/>
        <end position="306"/>
    </location>
</feature>
<feature type="transmembrane region" description="Helical" evidence="18">
    <location>
        <begin position="105"/>
        <end position="124"/>
    </location>
</feature>
<keyword evidence="6" id="KW-0679">Respiratory chain</keyword>
<feature type="transmembrane region" description="Helical" evidence="18">
    <location>
        <begin position="6"/>
        <end position="24"/>
    </location>
</feature>
<organism evidence="21">
    <name type="scientific">Hypochilus thorelli</name>
    <name type="common">Thorell's lampshade-web spider</name>
    <dbReference type="NCBI Taxonomy" id="139869"/>
    <lineage>
        <taxon>Eukaryota</taxon>
        <taxon>Metazoa</taxon>
        <taxon>Ecdysozoa</taxon>
        <taxon>Arthropoda</taxon>
        <taxon>Chelicerata</taxon>
        <taxon>Arachnida</taxon>
        <taxon>Araneae</taxon>
        <taxon>Araneomorphae</taxon>
        <taxon>Hypochilidae</taxon>
        <taxon>Hypochilus</taxon>
    </lineage>
</organism>
<feature type="domain" description="NADH:quinone oxidoreductase/Mrp antiporter transmembrane" evidence="19">
    <location>
        <begin position="100"/>
        <end position="371"/>
    </location>
</feature>
<accession>B2CKT8</accession>
<dbReference type="EMBL" id="EU523753">
    <property type="protein sequence ID" value="ACA62650.1"/>
    <property type="molecule type" value="Genomic_DNA"/>
</dbReference>
<reference evidence="21" key="1">
    <citation type="journal article" date="2008" name="Mol. Biol. Evol.">
        <title>Parallel evolution of truncated transfer RNA genes in arachnid mitochondrial genomes.</title>
        <authorList>
            <person name="Masta S.E."/>
            <person name="Boore J.L."/>
        </authorList>
    </citation>
    <scope>NUCLEOTIDE SEQUENCE</scope>
</reference>
<feature type="transmembrane region" description="Helical" evidence="18">
    <location>
        <begin position="230"/>
        <end position="252"/>
    </location>
</feature>
<evidence type="ECO:0000256" key="7">
    <source>
        <dbReference type="ARBA" id="ARBA00022692"/>
    </source>
</evidence>
<dbReference type="GO" id="GO:0042773">
    <property type="term" value="P:ATP synthesis coupled electron transport"/>
    <property type="evidence" value="ECO:0007669"/>
    <property type="project" value="InterPro"/>
</dbReference>
<feature type="transmembrane region" description="Helical" evidence="18">
    <location>
        <begin position="526"/>
        <end position="543"/>
    </location>
</feature>
<dbReference type="GeneID" id="6335929"/>
<evidence type="ECO:0000256" key="12">
    <source>
        <dbReference type="ARBA" id="ARBA00023027"/>
    </source>
</evidence>
<evidence type="ECO:0000256" key="3">
    <source>
        <dbReference type="ARBA" id="ARBA00012944"/>
    </source>
</evidence>
<proteinExistence type="predicted"/>
<evidence type="ECO:0000256" key="15">
    <source>
        <dbReference type="ARBA" id="ARBA00023136"/>
    </source>
</evidence>
<feature type="transmembrane region" description="Helical" evidence="18">
    <location>
        <begin position="363"/>
        <end position="385"/>
    </location>
</feature>
<evidence type="ECO:0000259" key="20">
    <source>
        <dbReference type="Pfam" id="PF06455"/>
    </source>
</evidence>
<name>B2CKT8_HYPTH</name>
<dbReference type="GO" id="GO:0008137">
    <property type="term" value="F:NADH dehydrogenase (ubiquinone) activity"/>
    <property type="evidence" value="ECO:0007669"/>
    <property type="project" value="UniProtKB-EC"/>
</dbReference>
<feature type="transmembrane region" description="Helical" evidence="18">
    <location>
        <begin position="406"/>
        <end position="427"/>
    </location>
</feature>
<gene>
    <name evidence="21" type="primary">ND5</name>
</gene>
<dbReference type="CTD" id="4540"/>
<dbReference type="GO" id="GO:0003954">
    <property type="term" value="F:NADH dehydrogenase activity"/>
    <property type="evidence" value="ECO:0007669"/>
    <property type="project" value="TreeGrafter"/>
</dbReference>
<geneLocation type="mitochondrion" evidence="21"/>
<feature type="transmembrane region" description="Helical" evidence="18">
    <location>
        <begin position="259"/>
        <end position="276"/>
    </location>
</feature>
<dbReference type="InterPro" id="IPR010934">
    <property type="entry name" value="NADH_DH_su5_C"/>
</dbReference>
<evidence type="ECO:0000256" key="17">
    <source>
        <dbReference type="ARBA" id="ARBA00049551"/>
    </source>
</evidence>
<evidence type="ECO:0000256" key="1">
    <source>
        <dbReference type="ARBA" id="ARBA00003257"/>
    </source>
</evidence>
<dbReference type="PANTHER" id="PTHR42829:SF2">
    <property type="entry name" value="NADH-UBIQUINONE OXIDOREDUCTASE CHAIN 5"/>
    <property type="match status" value="1"/>
</dbReference>
<dbReference type="PRINTS" id="PR01434">
    <property type="entry name" value="NADHDHGNASE5"/>
</dbReference>
<keyword evidence="11 18" id="KW-1133">Transmembrane helix</keyword>
<keyword evidence="13" id="KW-0830">Ubiquinone</keyword>
<evidence type="ECO:0000256" key="11">
    <source>
        <dbReference type="ARBA" id="ARBA00022989"/>
    </source>
</evidence>
<evidence type="ECO:0000313" key="21">
    <source>
        <dbReference type="EMBL" id="ACA62650.1"/>
    </source>
</evidence>
<feature type="domain" description="NADH dehydrogenase subunit 5 C-terminal" evidence="20">
    <location>
        <begin position="379"/>
        <end position="543"/>
    </location>
</feature>